<dbReference type="Proteomes" id="UP000234474">
    <property type="component" value="Unassembled WGS sequence"/>
</dbReference>
<name>A0A2I1CEK3_ASPN1</name>
<keyword evidence="2" id="KW-1185">Reference proteome</keyword>
<evidence type="ECO:0000313" key="2">
    <source>
        <dbReference type="Proteomes" id="UP000234474"/>
    </source>
</evidence>
<comment type="caution">
    <text evidence="1">The sequence shown here is derived from an EMBL/GenBank/DDBJ whole genome shotgun (WGS) entry which is preliminary data.</text>
</comment>
<protein>
    <submittedName>
        <fullName evidence="1">Uncharacterized protein</fullName>
    </submittedName>
</protein>
<dbReference type="GeneID" id="36528491"/>
<reference evidence="2" key="1">
    <citation type="journal article" date="2018" name="Proc. Natl. Acad. Sci. U.S.A.">
        <title>Linking secondary metabolites to gene clusters through genome sequencing of six diverse Aspergillus species.</title>
        <authorList>
            <person name="Kaerboelling I."/>
            <person name="Vesth T.C."/>
            <person name="Frisvad J.C."/>
            <person name="Nybo J.L."/>
            <person name="Theobald S."/>
            <person name="Kuo A."/>
            <person name="Bowyer P."/>
            <person name="Matsuda Y."/>
            <person name="Mondo S."/>
            <person name="Lyhne E.K."/>
            <person name="Kogle M.E."/>
            <person name="Clum A."/>
            <person name="Lipzen A."/>
            <person name="Salamov A."/>
            <person name="Ngan C.Y."/>
            <person name="Daum C."/>
            <person name="Chiniquy J."/>
            <person name="Barry K."/>
            <person name="LaButti K."/>
            <person name="Haridas S."/>
            <person name="Simmons B.A."/>
            <person name="Magnuson J.K."/>
            <person name="Mortensen U.H."/>
            <person name="Larsen T.O."/>
            <person name="Grigoriev I.V."/>
            <person name="Baker S.E."/>
            <person name="Andersen M.R."/>
        </authorList>
    </citation>
    <scope>NUCLEOTIDE SEQUENCE [LARGE SCALE GENOMIC DNA]</scope>
    <source>
        <strain evidence="2">IBT 16806</strain>
    </source>
</reference>
<dbReference type="EMBL" id="MSZS01000003">
    <property type="protein sequence ID" value="PKX96043.1"/>
    <property type="molecule type" value="Genomic_DNA"/>
</dbReference>
<accession>A0A2I1CEK3</accession>
<proteinExistence type="predicted"/>
<sequence length="79" mass="9304">MILRAPALPRVSIRYCLMIFVSTLSAITYNEMNPFMPILMNPLSLLSIRRYGDLMSENAPKRYSYLHHQVSSHKYRTQR</sequence>
<evidence type="ECO:0000313" key="1">
    <source>
        <dbReference type="EMBL" id="PKX96043.1"/>
    </source>
</evidence>
<organism evidence="1 2">
    <name type="scientific">Aspergillus novofumigatus (strain IBT 16806)</name>
    <dbReference type="NCBI Taxonomy" id="1392255"/>
    <lineage>
        <taxon>Eukaryota</taxon>
        <taxon>Fungi</taxon>
        <taxon>Dikarya</taxon>
        <taxon>Ascomycota</taxon>
        <taxon>Pezizomycotina</taxon>
        <taxon>Eurotiomycetes</taxon>
        <taxon>Eurotiomycetidae</taxon>
        <taxon>Eurotiales</taxon>
        <taxon>Aspergillaceae</taxon>
        <taxon>Aspergillus</taxon>
        <taxon>Aspergillus subgen. Fumigati</taxon>
    </lineage>
</organism>
<dbReference type="VEuPathDB" id="FungiDB:P174DRAFT_151000"/>
<gene>
    <name evidence="1" type="ORF">P174DRAFT_151000</name>
</gene>
<dbReference type="RefSeq" id="XP_024684638.1">
    <property type="nucleotide sequence ID" value="XM_024821165.1"/>
</dbReference>
<dbReference type="AlphaFoldDB" id="A0A2I1CEK3"/>